<feature type="domain" description="NADH:flavin oxidoreductase/NADH oxidase N-terminal" evidence="10">
    <location>
        <begin position="6"/>
        <end position="321"/>
    </location>
</feature>
<evidence type="ECO:0000313" key="12">
    <source>
        <dbReference type="EMBL" id="MBP2070948.1"/>
    </source>
</evidence>
<comment type="cofactor">
    <cofactor evidence="1">
        <name>FMN</name>
        <dbReference type="ChEBI" id="CHEBI:58210"/>
    </cofactor>
</comment>
<evidence type="ECO:0000256" key="4">
    <source>
        <dbReference type="ARBA" id="ARBA00022630"/>
    </source>
</evidence>
<gene>
    <name evidence="12" type="ORF">J2Z80_000448</name>
</gene>
<dbReference type="Gene3D" id="3.20.20.70">
    <property type="entry name" value="Aldolase class I"/>
    <property type="match status" value="1"/>
</dbReference>
<comment type="caution">
    <text evidence="12">The sequence shown here is derived from an EMBL/GenBank/DDBJ whole genome shotgun (WGS) entry which is preliminary data.</text>
</comment>
<evidence type="ECO:0000256" key="6">
    <source>
        <dbReference type="ARBA" id="ARBA00022723"/>
    </source>
</evidence>
<evidence type="ECO:0000313" key="13">
    <source>
        <dbReference type="Proteomes" id="UP001166402"/>
    </source>
</evidence>
<dbReference type="InterPro" id="IPR051793">
    <property type="entry name" value="NADH:flavin_oxidoreductase"/>
</dbReference>
<protein>
    <submittedName>
        <fullName evidence="12">2,4-dienoyl-CoA reductase-like NADH-dependent reductase (Old Yellow Enzyme family)/thioredoxin reductase</fullName>
    </submittedName>
</protein>
<evidence type="ECO:0000256" key="8">
    <source>
        <dbReference type="ARBA" id="ARBA00023004"/>
    </source>
</evidence>
<accession>A0ABS4NBA4</accession>
<proteinExistence type="inferred from homology"/>
<dbReference type="InterPro" id="IPR023753">
    <property type="entry name" value="FAD/NAD-binding_dom"/>
</dbReference>
<dbReference type="PANTHER" id="PTHR42917">
    <property type="entry name" value="2,4-DIENOYL-COA REDUCTASE"/>
    <property type="match status" value="1"/>
</dbReference>
<dbReference type="CDD" id="cd02803">
    <property type="entry name" value="OYE_like_FMN_family"/>
    <property type="match status" value="1"/>
</dbReference>
<organism evidence="12 13">
    <name type="scientific">Thermoanaerobacterium butyriciformans</name>
    <dbReference type="NCBI Taxonomy" id="1702242"/>
    <lineage>
        <taxon>Bacteria</taxon>
        <taxon>Bacillati</taxon>
        <taxon>Bacillota</taxon>
        <taxon>Clostridia</taxon>
        <taxon>Thermoanaerobacterales</taxon>
        <taxon>Thermoanaerobacteraceae</taxon>
        <taxon>Thermoanaerobacterium</taxon>
    </lineage>
</organism>
<dbReference type="PRINTS" id="PR00469">
    <property type="entry name" value="PNDRDTASEII"/>
</dbReference>
<comment type="cofactor">
    <cofactor evidence="2">
        <name>[4Fe-4S] cluster</name>
        <dbReference type="ChEBI" id="CHEBI:49883"/>
    </cofactor>
</comment>
<feature type="domain" description="FAD/NAD(P)-binding" evidence="11">
    <location>
        <begin position="368"/>
        <end position="594"/>
    </location>
</feature>
<dbReference type="Pfam" id="PF07992">
    <property type="entry name" value="Pyr_redox_2"/>
    <property type="match status" value="1"/>
</dbReference>
<dbReference type="InterPro" id="IPR013785">
    <property type="entry name" value="Aldolase_TIM"/>
</dbReference>
<keyword evidence="4" id="KW-0285">Flavoprotein</keyword>
<name>A0ABS4NBA4_9THEO</name>
<evidence type="ECO:0000256" key="3">
    <source>
        <dbReference type="ARBA" id="ARBA00011048"/>
    </source>
</evidence>
<keyword evidence="5" id="KW-0288">FMN</keyword>
<reference evidence="12" key="1">
    <citation type="submission" date="2021-03" db="EMBL/GenBank/DDBJ databases">
        <title>Genomic Encyclopedia of Type Strains, Phase IV (KMG-IV): sequencing the most valuable type-strain genomes for metagenomic binning, comparative biology and taxonomic classification.</title>
        <authorList>
            <person name="Goeker M."/>
        </authorList>
    </citation>
    <scope>NUCLEOTIDE SEQUENCE</scope>
    <source>
        <strain evidence="12">DSM 101588</strain>
    </source>
</reference>
<keyword evidence="13" id="KW-1185">Reference proteome</keyword>
<dbReference type="SUPFAM" id="SSF51395">
    <property type="entry name" value="FMN-linked oxidoreductases"/>
    <property type="match status" value="1"/>
</dbReference>
<dbReference type="Gene3D" id="3.50.50.60">
    <property type="entry name" value="FAD/NAD(P)-binding domain"/>
    <property type="match status" value="1"/>
</dbReference>
<comment type="similarity">
    <text evidence="3">In the N-terminal section; belongs to the NADH:flavin oxidoreductase/NADH oxidase family.</text>
</comment>
<dbReference type="RefSeq" id="WP_209452914.1">
    <property type="nucleotide sequence ID" value="NZ_JAGGLT010000003.1"/>
</dbReference>
<keyword evidence="9" id="KW-0411">Iron-sulfur</keyword>
<evidence type="ECO:0000256" key="1">
    <source>
        <dbReference type="ARBA" id="ARBA00001917"/>
    </source>
</evidence>
<sequence>MKYPNLFSPIKINDMMVRNRIVATPIGQKFFDKSLGGPGIVIAGSVIAEPGKSSFASSDEPYAFSKYEVEQTRQRILIARQAGAKASIEIVHAGQYARVKDFAKGPSGFIRNDGVEVKEMTEEMMEETLRWYEQTAFDAKDIGFDMIFMHFGHGWLPAQFLSPFFNKRTDKYGGSLENRARFPLMILERVRKAVGANFPIDMRISATEWIEGGIEFEDVLAFIKMAEPLIDMVQISCGLDMEREANVHMVTTNFSEHVPNAKYAKIVKENVHIPVAVVGAIMNPDEAEQLISDGVADMVALGRALVADPEWPKKAREGRPEDIVPCIRCLQCYHISTNHRNVGCSVNPRYSNESWIPRKLEKADIKKRIVVIGAGPAGLQAALVADKRGHKVILFEKNSFLGGELHYVAMEYYKSDIKAFLDYLKVQLKKSKVEVHLNTEATPELVKKIMPDAVIIAVGANPVIPHIPGIGKQHVISFYDAIEHMDKIGQNVVIIGGGTIGAEIGLELSLLQQKNVTIIELGGEIAAQGNMLYKIALRQKMQQASTLNTMLKTTCQEIKEDVVVVKTSDGEEKFIKADTVIIATGLKPNKSVAESFYGIVPETFMIGDCIKPRKIMEAVMEGYTIASNL</sequence>
<dbReference type="PANTHER" id="PTHR42917:SF2">
    <property type="entry name" value="2,4-DIENOYL-COA REDUCTASE [(2E)-ENOYL-COA-PRODUCING]"/>
    <property type="match status" value="1"/>
</dbReference>
<evidence type="ECO:0000259" key="10">
    <source>
        <dbReference type="Pfam" id="PF00724"/>
    </source>
</evidence>
<evidence type="ECO:0000256" key="9">
    <source>
        <dbReference type="ARBA" id="ARBA00023014"/>
    </source>
</evidence>
<dbReference type="Gene3D" id="3.40.50.720">
    <property type="entry name" value="NAD(P)-binding Rossmann-like Domain"/>
    <property type="match status" value="1"/>
</dbReference>
<keyword evidence="6" id="KW-0479">Metal-binding</keyword>
<evidence type="ECO:0000259" key="11">
    <source>
        <dbReference type="Pfam" id="PF07992"/>
    </source>
</evidence>
<evidence type="ECO:0000256" key="5">
    <source>
        <dbReference type="ARBA" id="ARBA00022643"/>
    </source>
</evidence>
<evidence type="ECO:0000256" key="2">
    <source>
        <dbReference type="ARBA" id="ARBA00001966"/>
    </source>
</evidence>
<keyword evidence="7" id="KW-0560">Oxidoreductase</keyword>
<dbReference type="PRINTS" id="PR00368">
    <property type="entry name" value="FADPNR"/>
</dbReference>
<evidence type="ECO:0000256" key="7">
    <source>
        <dbReference type="ARBA" id="ARBA00023002"/>
    </source>
</evidence>
<dbReference type="InterPro" id="IPR001155">
    <property type="entry name" value="OxRdtase_FMN_N"/>
</dbReference>
<dbReference type="InterPro" id="IPR036188">
    <property type="entry name" value="FAD/NAD-bd_sf"/>
</dbReference>
<dbReference type="EMBL" id="JAGGLT010000003">
    <property type="protein sequence ID" value="MBP2070948.1"/>
    <property type="molecule type" value="Genomic_DNA"/>
</dbReference>
<keyword evidence="8" id="KW-0408">Iron</keyword>
<dbReference type="Pfam" id="PF00724">
    <property type="entry name" value="Oxidored_FMN"/>
    <property type="match status" value="1"/>
</dbReference>
<dbReference type="Proteomes" id="UP001166402">
    <property type="component" value="Unassembled WGS sequence"/>
</dbReference>
<dbReference type="SUPFAM" id="SSF51905">
    <property type="entry name" value="FAD/NAD(P)-binding domain"/>
    <property type="match status" value="1"/>
</dbReference>